<feature type="compositionally biased region" description="Acidic residues" evidence="7">
    <location>
        <begin position="58"/>
        <end position="77"/>
    </location>
</feature>
<feature type="compositionally biased region" description="Polar residues" evidence="7">
    <location>
        <begin position="30"/>
        <end position="42"/>
    </location>
</feature>
<dbReference type="InterPro" id="IPR001680">
    <property type="entry name" value="WD40_rpt"/>
</dbReference>
<dbReference type="GO" id="GO:0006364">
    <property type="term" value="P:rRNA processing"/>
    <property type="evidence" value="ECO:0007669"/>
    <property type="project" value="UniProtKB-KW"/>
</dbReference>
<accession>A0A6A0H2B5</accession>
<evidence type="ECO:0008006" key="9">
    <source>
        <dbReference type="Google" id="ProtNLM"/>
    </source>
</evidence>
<dbReference type="GO" id="GO:0034388">
    <property type="term" value="C:Pwp2p-containing subcomplex of 90S preribosome"/>
    <property type="evidence" value="ECO:0007669"/>
    <property type="project" value="TreeGrafter"/>
</dbReference>
<dbReference type="InterPro" id="IPR036322">
    <property type="entry name" value="WD40_repeat_dom_sf"/>
</dbReference>
<evidence type="ECO:0000256" key="1">
    <source>
        <dbReference type="ARBA" id="ARBA00004604"/>
    </source>
</evidence>
<feature type="region of interest" description="Disordered" evidence="7">
    <location>
        <begin position="20"/>
        <end position="88"/>
    </location>
</feature>
<dbReference type="OrthoDB" id="1935146at2759"/>
<organism evidence="8">
    <name type="scientific">Hyalella azteca</name>
    <name type="common">Amphipod</name>
    <dbReference type="NCBI Taxonomy" id="294128"/>
    <lineage>
        <taxon>Eukaryota</taxon>
        <taxon>Metazoa</taxon>
        <taxon>Ecdysozoa</taxon>
        <taxon>Arthropoda</taxon>
        <taxon>Crustacea</taxon>
        <taxon>Multicrustacea</taxon>
        <taxon>Malacostraca</taxon>
        <taxon>Eumalacostraca</taxon>
        <taxon>Peracarida</taxon>
        <taxon>Amphipoda</taxon>
        <taxon>Senticaudata</taxon>
        <taxon>Talitrida</taxon>
        <taxon>Talitroidea</taxon>
        <taxon>Hyalellidae</taxon>
        <taxon>Hyalella</taxon>
    </lineage>
</organism>
<proteinExistence type="inferred from homology"/>
<dbReference type="InterPro" id="IPR015943">
    <property type="entry name" value="WD40/YVTN_repeat-like_dom_sf"/>
</dbReference>
<comment type="similarity">
    <text evidence="6">Belongs to the WD repeat UTP18 family.</text>
</comment>
<dbReference type="EMBL" id="JQDR03009897">
    <property type="protein sequence ID" value="KAA0195042.1"/>
    <property type="molecule type" value="Genomic_DNA"/>
</dbReference>
<dbReference type="SUPFAM" id="SSF50978">
    <property type="entry name" value="WD40 repeat-like"/>
    <property type="match status" value="1"/>
</dbReference>
<gene>
    <name evidence="8" type="ORF">HAZT_HAZT012094</name>
</gene>
<reference evidence="8" key="1">
    <citation type="submission" date="2014-08" db="EMBL/GenBank/DDBJ databases">
        <authorList>
            <person name="Murali S."/>
            <person name="Richards S."/>
            <person name="Bandaranaike D."/>
            <person name="Bellair M."/>
            <person name="Blankenburg K."/>
            <person name="Chao H."/>
            <person name="Dinh H."/>
            <person name="Doddapaneni H."/>
            <person name="Dugan-Rocha S."/>
            <person name="Elkadiri S."/>
            <person name="Gnanaolivu R."/>
            <person name="Hughes D."/>
            <person name="Lee S."/>
            <person name="Li M."/>
            <person name="Ming W."/>
            <person name="Munidasa M."/>
            <person name="Muniz J."/>
            <person name="Nguyen L."/>
            <person name="Osuji N."/>
            <person name="Pu L.-L."/>
            <person name="Puazo M."/>
            <person name="Skinner E."/>
            <person name="Qu C."/>
            <person name="Quiroz J."/>
            <person name="Raj R."/>
            <person name="Weissenberger G."/>
            <person name="Xin Y."/>
            <person name="Zou X."/>
            <person name="Han Y."/>
            <person name="Worley K."/>
            <person name="Muzny D."/>
            <person name="Gibbs R."/>
        </authorList>
    </citation>
    <scope>NUCLEOTIDE SEQUENCE</scope>
    <source>
        <strain evidence="8">HAZT.00-mixed</strain>
        <tissue evidence="8">Whole organism</tissue>
    </source>
</reference>
<dbReference type="Gene3D" id="2.130.10.10">
    <property type="entry name" value="YVTN repeat-like/Quinoprotein amine dehydrogenase"/>
    <property type="match status" value="1"/>
</dbReference>
<sequence>MKELASLLFSSGSTIDISKLGAGKRKRNDLSNQKTIDESYTASDVHASDLEQEPKECEVEEDQESQSTDGSDEEENQEAPSQKRKAAWVDADDVTTNIADAILARTEKIKFEQAVAVRSVQDKNYQEFLKDKFTAVVGEAPAWADLDAAQARNEEEDDDDEDALQVGPEHCHKLDEFVFNKFPICSSAFLPCSKKFIIGAKQARHFYVYDMEAGKEIKVPWTSGDRQRKNTRNMEHVVVVNDNEVIVQDRDELTILDTRLWRPVDCLRPPSRIGAFCVSAMGDTVYSFGHDDGEVTVWDHSSRRARAQFTDEGCINGTAIDVSPNSSYLACGSNTGVVNLYSARDVEMSHTPRPLKVLSQLVTSVNCVKFNSSSEALVFSSMELPNAVRIAHLPSYHVFSNFPRLDHKLDNVLSCCFTPGSGYLALCSSGRRVHRLRLQYYNKY</sequence>
<keyword evidence="4" id="KW-0677">Repeat</keyword>
<dbReference type="InterPro" id="IPR045161">
    <property type="entry name" value="Utp18"/>
</dbReference>
<evidence type="ECO:0000313" key="8">
    <source>
        <dbReference type="EMBL" id="KAA0195042.1"/>
    </source>
</evidence>
<dbReference type="SMART" id="SM00320">
    <property type="entry name" value="WD40"/>
    <property type="match status" value="3"/>
</dbReference>
<evidence type="ECO:0000256" key="7">
    <source>
        <dbReference type="SAM" id="MobiDB-lite"/>
    </source>
</evidence>
<dbReference type="PANTHER" id="PTHR18359">
    <property type="entry name" value="WD-REPEAT PROTEIN-RELATED"/>
    <property type="match status" value="1"/>
</dbReference>
<evidence type="ECO:0000256" key="2">
    <source>
        <dbReference type="ARBA" id="ARBA00022552"/>
    </source>
</evidence>
<dbReference type="AlphaFoldDB" id="A0A6A0H2B5"/>
<name>A0A6A0H2B5_HYAAZ</name>
<keyword evidence="3" id="KW-0853">WD repeat</keyword>
<comment type="caution">
    <text evidence="8">The sequence shown here is derived from an EMBL/GenBank/DDBJ whole genome shotgun (WGS) entry which is preliminary data.</text>
</comment>
<evidence type="ECO:0000256" key="6">
    <source>
        <dbReference type="ARBA" id="ARBA00025767"/>
    </source>
</evidence>
<feature type="compositionally biased region" description="Basic and acidic residues" evidence="7">
    <location>
        <begin position="46"/>
        <end position="57"/>
    </location>
</feature>
<reference evidence="8" key="3">
    <citation type="submission" date="2019-06" db="EMBL/GenBank/DDBJ databases">
        <authorList>
            <person name="Poynton C."/>
            <person name="Hasenbein S."/>
            <person name="Benoit J.B."/>
            <person name="Sepulveda M.S."/>
            <person name="Poelchau M.F."/>
            <person name="Murali S.C."/>
            <person name="Chen S."/>
            <person name="Glastad K.M."/>
            <person name="Werren J.H."/>
            <person name="Vineis J.H."/>
            <person name="Bowen J.L."/>
            <person name="Friedrich M."/>
            <person name="Jones J."/>
            <person name="Robertson H.M."/>
            <person name="Feyereisen R."/>
            <person name="Mechler-Hickson A."/>
            <person name="Mathers N."/>
            <person name="Lee C.E."/>
            <person name="Colbourne J.K."/>
            <person name="Biales A."/>
            <person name="Johnston J.S."/>
            <person name="Wellborn G.A."/>
            <person name="Rosendale A.J."/>
            <person name="Cridge A.G."/>
            <person name="Munoz-Torres M.C."/>
            <person name="Bain P.A."/>
            <person name="Manny A.R."/>
            <person name="Major K.M."/>
            <person name="Lambert F.N."/>
            <person name="Vulpe C.D."/>
            <person name="Tuck P."/>
            <person name="Blalock B.J."/>
            <person name="Lin Y.-Y."/>
            <person name="Smith M.E."/>
            <person name="Ochoa-Acuna H."/>
            <person name="Chen M.-J.M."/>
            <person name="Childers C.P."/>
            <person name="Qu J."/>
            <person name="Dugan S."/>
            <person name="Lee S.L."/>
            <person name="Chao H."/>
            <person name="Dinh H."/>
            <person name="Han Y."/>
            <person name="Doddapaneni H."/>
            <person name="Worley K.C."/>
            <person name="Muzny D.M."/>
            <person name="Gibbs R.A."/>
            <person name="Richards S."/>
        </authorList>
    </citation>
    <scope>NUCLEOTIDE SEQUENCE</scope>
    <source>
        <strain evidence="8">HAZT.00-mixed</strain>
        <tissue evidence="8">Whole organism</tissue>
    </source>
</reference>
<keyword evidence="5" id="KW-0539">Nucleus</keyword>
<protein>
    <recommendedName>
        <fullName evidence="9">WD repeat-containing protein 55 homolog</fullName>
    </recommendedName>
</protein>
<keyword evidence="2" id="KW-0698">rRNA processing</keyword>
<dbReference type="Proteomes" id="UP000711488">
    <property type="component" value="Unassembled WGS sequence"/>
</dbReference>
<dbReference type="GO" id="GO:0032040">
    <property type="term" value="C:small-subunit processome"/>
    <property type="evidence" value="ECO:0007669"/>
    <property type="project" value="TreeGrafter"/>
</dbReference>
<evidence type="ECO:0000256" key="5">
    <source>
        <dbReference type="ARBA" id="ARBA00023242"/>
    </source>
</evidence>
<reference evidence="8" key="2">
    <citation type="journal article" date="2018" name="Environ. Sci. Technol.">
        <title>The Toxicogenome of Hyalella azteca: A Model for Sediment Ecotoxicology and Evolutionary Toxicology.</title>
        <authorList>
            <person name="Poynton H.C."/>
            <person name="Hasenbein S."/>
            <person name="Benoit J.B."/>
            <person name="Sepulveda M.S."/>
            <person name="Poelchau M.F."/>
            <person name="Hughes D.S.T."/>
            <person name="Murali S.C."/>
            <person name="Chen S."/>
            <person name="Glastad K.M."/>
            <person name="Goodisman M.A.D."/>
            <person name="Werren J.H."/>
            <person name="Vineis J.H."/>
            <person name="Bowen J.L."/>
            <person name="Friedrich M."/>
            <person name="Jones J."/>
            <person name="Robertson H.M."/>
            <person name="Feyereisen R."/>
            <person name="Mechler-Hickson A."/>
            <person name="Mathers N."/>
            <person name="Lee C.E."/>
            <person name="Colbourne J.K."/>
            <person name="Biales A."/>
            <person name="Johnston J.S."/>
            <person name="Wellborn G.A."/>
            <person name="Rosendale A.J."/>
            <person name="Cridge A.G."/>
            <person name="Munoz-Torres M.C."/>
            <person name="Bain P.A."/>
            <person name="Manny A.R."/>
            <person name="Major K.M."/>
            <person name="Lambert F.N."/>
            <person name="Vulpe C.D."/>
            <person name="Tuck P."/>
            <person name="Blalock B.J."/>
            <person name="Lin Y.Y."/>
            <person name="Smith M.E."/>
            <person name="Ochoa-Acuna H."/>
            <person name="Chen M.M."/>
            <person name="Childers C.P."/>
            <person name="Qu J."/>
            <person name="Dugan S."/>
            <person name="Lee S.L."/>
            <person name="Chao H."/>
            <person name="Dinh H."/>
            <person name="Han Y."/>
            <person name="Doddapaneni H."/>
            <person name="Worley K.C."/>
            <person name="Muzny D.M."/>
            <person name="Gibbs R.A."/>
            <person name="Richards S."/>
        </authorList>
    </citation>
    <scope>NUCLEOTIDE SEQUENCE</scope>
    <source>
        <strain evidence="8">HAZT.00-mixed</strain>
        <tissue evidence="8">Whole organism</tissue>
    </source>
</reference>
<evidence type="ECO:0000256" key="3">
    <source>
        <dbReference type="ARBA" id="ARBA00022574"/>
    </source>
</evidence>
<evidence type="ECO:0000256" key="4">
    <source>
        <dbReference type="ARBA" id="ARBA00022737"/>
    </source>
</evidence>
<dbReference type="PANTHER" id="PTHR18359:SF0">
    <property type="entry name" value="U3 SMALL NUCLEOLAR RNA-ASSOCIATED PROTEIN 18 HOMOLOG"/>
    <property type="match status" value="1"/>
</dbReference>
<comment type="subcellular location">
    <subcellularLocation>
        <location evidence="1">Nucleus</location>
        <location evidence="1">Nucleolus</location>
    </subcellularLocation>
</comment>